<dbReference type="GO" id="GO:0000298">
    <property type="term" value="F:endopolyphosphatase activity"/>
    <property type="evidence" value="ECO:0007669"/>
    <property type="project" value="TreeGrafter"/>
</dbReference>
<organism evidence="2 3">
    <name type="scientific">Agrocybe pediades</name>
    <dbReference type="NCBI Taxonomy" id="84607"/>
    <lineage>
        <taxon>Eukaryota</taxon>
        <taxon>Fungi</taxon>
        <taxon>Dikarya</taxon>
        <taxon>Basidiomycota</taxon>
        <taxon>Agaricomycotina</taxon>
        <taxon>Agaricomycetes</taxon>
        <taxon>Agaricomycetidae</taxon>
        <taxon>Agaricales</taxon>
        <taxon>Agaricineae</taxon>
        <taxon>Strophariaceae</taxon>
        <taxon>Agrocybe</taxon>
    </lineage>
</organism>
<gene>
    <name evidence="2" type="ORF">D9613_007798</name>
</gene>
<dbReference type="InterPro" id="IPR029052">
    <property type="entry name" value="Metallo-depent_PP-like"/>
</dbReference>
<reference evidence="2 3" key="1">
    <citation type="submission" date="2019-12" db="EMBL/GenBank/DDBJ databases">
        <authorList>
            <person name="Floudas D."/>
            <person name="Bentzer J."/>
            <person name="Ahren D."/>
            <person name="Johansson T."/>
            <person name="Persson P."/>
            <person name="Tunlid A."/>
        </authorList>
    </citation>
    <scope>NUCLEOTIDE SEQUENCE [LARGE SCALE GENOMIC DNA]</scope>
    <source>
        <strain evidence="2 3">CBS 102.39</strain>
    </source>
</reference>
<name>A0A8H4QNP1_9AGAR</name>
<evidence type="ECO:0000259" key="1">
    <source>
        <dbReference type="Pfam" id="PF00149"/>
    </source>
</evidence>
<dbReference type="InterPro" id="IPR004843">
    <property type="entry name" value="Calcineurin-like_PHP"/>
</dbReference>
<protein>
    <recommendedName>
        <fullName evidence="1">Calcineurin-like phosphoesterase domain-containing protein</fullName>
    </recommendedName>
</protein>
<dbReference type="GO" id="GO:0016791">
    <property type="term" value="F:phosphatase activity"/>
    <property type="evidence" value="ECO:0007669"/>
    <property type="project" value="TreeGrafter"/>
</dbReference>
<dbReference type="GO" id="GO:0006798">
    <property type="term" value="P:polyphosphate catabolic process"/>
    <property type="evidence" value="ECO:0007669"/>
    <property type="project" value="TreeGrafter"/>
</dbReference>
<keyword evidence="3" id="KW-1185">Reference proteome</keyword>
<sequence length="392" mass="45267">MRNYLEKLLKKANYNPLQDVLIHVGDIISKGPHQGSLDTLDFMTAHNVTGVRGNHDQQVVEWRGWLGWISTMPRAAKWLQNLEQRWNEAQSDDDEDDTTLEFWLRKARSSASREEKSFWKLVPEDWLLFDAHYAIARDMTDMHYQYLLKLPLRLYIPSAHTFIVHAGLLPYNPHYPPEDASKQPLARIPTLRFTEPSQEDRIEKLRNLQEIAILKDIPQNTDPWVTLNMRSVAKGKVKKKAKEGKPWSKIWNQHMKNCVGYGRHGAKAERPWSMEDIEDDDNGVEFDFDNFEMSSTKKMRLLCYPSTTIYGHAAARGLEVKRWSFGLDTGCVYEKKLTALVIGGKALKHGAEIIGFEEYHEGADQFTMAKEKKHIPFGDNALARTVSVRCRN</sequence>
<dbReference type="GO" id="GO:0005737">
    <property type="term" value="C:cytoplasm"/>
    <property type="evidence" value="ECO:0007669"/>
    <property type="project" value="TreeGrafter"/>
</dbReference>
<evidence type="ECO:0000313" key="2">
    <source>
        <dbReference type="EMBL" id="KAF4614148.1"/>
    </source>
</evidence>
<evidence type="ECO:0000313" key="3">
    <source>
        <dbReference type="Proteomes" id="UP000521872"/>
    </source>
</evidence>
<dbReference type="Gene3D" id="3.60.21.10">
    <property type="match status" value="1"/>
</dbReference>
<comment type="caution">
    <text evidence="2">The sequence shown here is derived from an EMBL/GenBank/DDBJ whole genome shotgun (WGS) entry which is preliminary data.</text>
</comment>
<dbReference type="SUPFAM" id="SSF56300">
    <property type="entry name" value="Metallo-dependent phosphatases"/>
    <property type="match status" value="1"/>
</dbReference>
<dbReference type="AlphaFoldDB" id="A0A8H4QNP1"/>
<dbReference type="EMBL" id="JAACJL010000045">
    <property type="protein sequence ID" value="KAF4614148.1"/>
    <property type="molecule type" value="Genomic_DNA"/>
</dbReference>
<accession>A0A8H4QNP1</accession>
<dbReference type="PANTHER" id="PTHR42850:SF4">
    <property type="entry name" value="ZINC-DEPENDENT ENDOPOLYPHOSPHATASE"/>
    <property type="match status" value="1"/>
</dbReference>
<dbReference type="Proteomes" id="UP000521872">
    <property type="component" value="Unassembled WGS sequence"/>
</dbReference>
<dbReference type="InterPro" id="IPR050126">
    <property type="entry name" value="Ap4A_hydrolase"/>
</dbReference>
<dbReference type="Pfam" id="PF00149">
    <property type="entry name" value="Metallophos"/>
    <property type="match status" value="1"/>
</dbReference>
<feature type="domain" description="Calcineurin-like phosphoesterase" evidence="1">
    <location>
        <begin position="3"/>
        <end position="137"/>
    </location>
</feature>
<proteinExistence type="predicted"/>
<dbReference type="PANTHER" id="PTHR42850">
    <property type="entry name" value="METALLOPHOSPHOESTERASE"/>
    <property type="match status" value="1"/>
</dbReference>